<keyword evidence="4" id="KW-1185">Reference proteome</keyword>
<dbReference type="AlphaFoldDB" id="A0A347WJM0"/>
<gene>
    <name evidence="1" type="ORF">CL176_04290</name>
    <name evidence="2" type="ORF">CL176_06825</name>
    <name evidence="3" type="ORF">CL176_08885</name>
</gene>
<dbReference type="InterPro" id="IPR008878">
    <property type="entry name" value="Transposase_IS66_Orf2"/>
</dbReference>
<reference evidence="1 4" key="1">
    <citation type="submission" date="2017-09" db="EMBL/GenBank/DDBJ databases">
        <title>Complete genome sequence of Oxytococcus suis strain ZY16052.</title>
        <authorList>
            <person name="Li F."/>
        </authorList>
    </citation>
    <scope>NUCLEOTIDE SEQUENCE [LARGE SCALE GENOMIC DNA]</scope>
    <source>
        <strain evidence="1 4">ZY16052</strain>
    </source>
</reference>
<dbReference type="PANTHER" id="PTHR36455">
    <property type="match status" value="1"/>
</dbReference>
<dbReference type="KEGG" id="abae:CL176_06825"/>
<dbReference type="NCBIfam" id="NF033819">
    <property type="entry name" value="IS66_TnpB"/>
    <property type="match status" value="1"/>
</dbReference>
<sequence>MIRLTEEDSYYIVYGKTDLRKGIDTLAILLQHDFNHDPFDGAYYFFCGSRSDRFKILHWDGEGFQLIYKRLENGKVHWPRANQACLEPMSLMEVTRLLKGFPLKSSISVSSKKLFY</sequence>
<evidence type="ECO:0000313" key="2">
    <source>
        <dbReference type="EMBL" id="AXY25735.1"/>
    </source>
</evidence>
<dbReference type="Proteomes" id="UP000263232">
    <property type="component" value="Chromosome"/>
</dbReference>
<dbReference type="EMBL" id="CP023434">
    <property type="protein sequence ID" value="AXY26105.1"/>
    <property type="molecule type" value="Genomic_DNA"/>
</dbReference>
<dbReference type="RefSeq" id="WP_118990190.1">
    <property type="nucleotide sequence ID" value="NZ_CP023434.1"/>
</dbReference>
<proteinExistence type="predicted"/>
<protein>
    <recommendedName>
        <fullName evidence="5">Transposase</fullName>
    </recommendedName>
</protein>
<dbReference type="Pfam" id="PF05717">
    <property type="entry name" value="TnpB_IS66"/>
    <property type="match status" value="1"/>
</dbReference>
<dbReference type="KEGG" id="abae:CL176_08885"/>
<dbReference type="EMBL" id="CP023434">
    <property type="protein sequence ID" value="AXY25735.1"/>
    <property type="molecule type" value="Genomic_DNA"/>
</dbReference>
<dbReference type="EMBL" id="CP023434">
    <property type="protein sequence ID" value="AXY25277.1"/>
    <property type="molecule type" value="Genomic_DNA"/>
</dbReference>
<dbReference type="OrthoDB" id="4956084at2"/>
<evidence type="ECO:0008006" key="5">
    <source>
        <dbReference type="Google" id="ProtNLM"/>
    </source>
</evidence>
<accession>A0A347WJM0</accession>
<evidence type="ECO:0000313" key="4">
    <source>
        <dbReference type="Proteomes" id="UP000263232"/>
    </source>
</evidence>
<evidence type="ECO:0000313" key="1">
    <source>
        <dbReference type="EMBL" id="AXY25277.1"/>
    </source>
</evidence>
<dbReference type="KEGG" id="abae:CL176_04290"/>
<name>A0A347WJM0_9LACT</name>
<dbReference type="PANTHER" id="PTHR36455:SF1">
    <property type="entry name" value="BLR8292 PROTEIN"/>
    <property type="match status" value="1"/>
</dbReference>
<organism evidence="1 4">
    <name type="scientific">Suicoccus acidiformans</name>
    <dbReference type="NCBI Taxonomy" id="2036206"/>
    <lineage>
        <taxon>Bacteria</taxon>
        <taxon>Bacillati</taxon>
        <taxon>Bacillota</taxon>
        <taxon>Bacilli</taxon>
        <taxon>Lactobacillales</taxon>
        <taxon>Aerococcaceae</taxon>
        <taxon>Suicoccus</taxon>
    </lineage>
</organism>
<evidence type="ECO:0000313" key="3">
    <source>
        <dbReference type="EMBL" id="AXY26105.1"/>
    </source>
</evidence>